<reference evidence="2" key="1">
    <citation type="journal article" date="2020" name="mSystems">
        <title>Genome- and Community-Level Interaction Insights into Carbon Utilization and Element Cycling Functions of Hydrothermarchaeota in Hydrothermal Sediment.</title>
        <authorList>
            <person name="Zhou Z."/>
            <person name="Liu Y."/>
            <person name="Xu W."/>
            <person name="Pan J."/>
            <person name="Luo Z.H."/>
            <person name="Li M."/>
        </authorList>
    </citation>
    <scope>NUCLEOTIDE SEQUENCE [LARGE SCALE GENOMIC DNA]</scope>
    <source>
        <strain evidence="2">SpSt-587</strain>
    </source>
</reference>
<dbReference type="InterPro" id="IPR029058">
    <property type="entry name" value="AB_hydrolase_fold"/>
</dbReference>
<dbReference type="GO" id="GO:0016787">
    <property type="term" value="F:hydrolase activity"/>
    <property type="evidence" value="ECO:0007669"/>
    <property type="project" value="UniProtKB-KW"/>
</dbReference>
<dbReference type="AlphaFoldDB" id="A0A7J3M1Q7"/>
<comment type="caution">
    <text evidence="2">The sequence shown here is derived from an EMBL/GenBank/DDBJ whole genome shotgun (WGS) entry which is preliminary data.</text>
</comment>
<keyword evidence="2" id="KW-0378">Hydrolase</keyword>
<feature type="domain" description="AB hydrolase-1" evidence="1">
    <location>
        <begin position="24"/>
        <end position="236"/>
    </location>
</feature>
<name>A0A7J3M1Q7_ARCFL</name>
<dbReference type="InterPro" id="IPR000073">
    <property type="entry name" value="AB_hydrolase_1"/>
</dbReference>
<dbReference type="InterPro" id="IPR050266">
    <property type="entry name" value="AB_hydrolase_sf"/>
</dbReference>
<accession>A0A7J3M1Q7</accession>
<organism evidence="2">
    <name type="scientific">Archaeoglobus fulgidus</name>
    <dbReference type="NCBI Taxonomy" id="2234"/>
    <lineage>
        <taxon>Archaea</taxon>
        <taxon>Methanobacteriati</taxon>
        <taxon>Methanobacteriota</taxon>
        <taxon>Archaeoglobi</taxon>
        <taxon>Archaeoglobales</taxon>
        <taxon>Archaeoglobaceae</taxon>
        <taxon>Archaeoglobus</taxon>
    </lineage>
</organism>
<proteinExistence type="predicted"/>
<gene>
    <name evidence="2" type="ORF">ENT52_04520</name>
</gene>
<dbReference type="PANTHER" id="PTHR43798">
    <property type="entry name" value="MONOACYLGLYCEROL LIPASE"/>
    <property type="match status" value="1"/>
</dbReference>
<sequence length="246" mass="27220">MERARIFIDSKAISVLKAKDAPIFYVHGSGCDASIWKNQLEDIGGFAVDLPNHGESDKAEINSVEDYAFFVAKVIERTAGKGVIVGHSLGGAVAQMVYLKYKEVVKALALIGTGARLRVLPQILEGLAKKSIETLRLVSEMAFHRKEFVEAFTEFFSKNSEILLKDLSLCDKFDLLEDFKSGKIKFDVPTIAIVGENDLLTPVKYSKFFANFGAELAVVENSGHMVMLENPKKLNETLKGFLKKVL</sequence>
<evidence type="ECO:0000313" key="2">
    <source>
        <dbReference type="EMBL" id="HGT82972.1"/>
    </source>
</evidence>
<dbReference type="SUPFAM" id="SSF53474">
    <property type="entry name" value="alpha/beta-Hydrolases"/>
    <property type="match status" value="1"/>
</dbReference>
<dbReference type="PRINTS" id="PR00111">
    <property type="entry name" value="ABHYDROLASE"/>
</dbReference>
<dbReference type="Gene3D" id="3.40.50.1820">
    <property type="entry name" value="alpha/beta hydrolase"/>
    <property type="match status" value="1"/>
</dbReference>
<evidence type="ECO:0000259" key="1">
    <source>
        <dbReference type="Pfam" id="PF12697"/>
    </source>
</evidence>
<protein>
    <submittedName>
        <fullName evidence="2">Alpha/beta hydrolase</fullName>
    </submittedName>
</protein>
<dbReference type="EMBL" id="DSYZ01000089">
    <property type="protein sequence ID" value="HGT82972.1"/>
    <property type="molecule type" value="Genomic_DNA"/>
</dbReference>
<dbReference type="Pfam" id="PF12697">
    <property type="entry name" value="Abhydrolase_6"/>
    <property type="match status" value="1"/>
</dbReference>